<dbReference type="AlphaFoldDB" id="A0AAV6TLL5"/>
<comment type="caution">
    <text evidence="2">The sequence shown here is derived from an EMBL/GenBank/DDBJ whole genome shotgun (WGS) entry which is preliminary data.</text>
</comment>
<dbReference type="EMBL" id="JAFNEN010002305">
    <property type="protein sequence ID" value="KAG8172857.1"/>
    <property type="molecule type" value="Genomic_DNA"/>
</dbReference>
<accession>A0AAV6TLL5</accession>
<protein>
    <submittedName>
        <fullName evidence="2">Uncharacterized protein</fullName>
    </submittedName>
</protein>
<proteinExistence type="predicted"/>
<feature type="coiled-coil region" evidence="1">
    <location>
        <begin position="49"/>
        <end position="84"/>
    </location>
</feature>
<name>A0AAV6TLL5_9ARAC</name>
<keyword evidence="1" id="KW-0175">Coiled coil</keyword>
<evidence type="ECO:0000313" key="2">
    <source>
        <dbReference type="EMBL" id="KAG8172857.1"/>
    </source>
</evidence>
<dbReference type="Proteomes" id="UP000827092">
    <property type="component" value="Unassembled WGS sequence"/>
</dbReference>
<reference evidence="2 3" key="1">
    <citation type="journal article" date="2022" name="Nat. Ecol. Evol.">
        <title>A masculinizing supergene underlies an exaggerated male reproductive morph in a spider.</title>
        <authorList>
            <person name="Hendrickx F."/>
            <person name="De Corte Z."/>
            <person name="Sonet G."/>
            <person name="Van Belleghem S.M."/>
            <person name="Kostlbacher S."/>
            <person name="Vangestel C."/>
        </authorList>
    </citation>
    <scope>NUCLEOTIDE SEQUENCE [LARGE SCALE GENOMIC DNA]</scope>
    <source>
        <strain evidence="2">W744_W776</strain>
    </source>
</reference>
<evidence type="ECO:0000256" key="1">
    <source>
        <dbReference type="SAM" id="Coils"/>
    </source>
</evidence>
<sequence>MAEWHATDDQIEMKALHGQLEQAQDALVQQYAARFVQYEKRLEADAVRIADMAEEIKAVNAQLLSHQREQIHLLHTRISELEQRLEANTHHPRPAHTPRGPKKFTRYTGRCHEFQIRDRSGLCGDDGDSTTTYKTRFHTKYQR</sequence>
<gene>
    <name evidence="2" type="ORF">JTE90_010250</name>
</gene>
<organism evidence="2 3">
    <name type="scientific">Oedothorax gibbosus</name>
    <dbReference type="NCBI Taxonomy" id="931172"/>
    <lineage>
        <taxon>Eukaryota</taxon>
        <taxon>Metazoa</taxon>
        <taxon>Ecdysozoa</taxon>
        <taxon>Arthropoda</taxon>
        <taxon>Chelicerata</taxon>
        <taxon>Arachnida</taxon>
        <taxon>Araneae</taxon>
        <taxon>Araneomorphae</taxon>
        <taxon>Entelegynae</taxon>
        <taxon>Araneoidea</taxon>
        <taxon>Linyphiidae</taxon>
        <taxon>Erigoninae</taxon>
        <taxon>Oedothorax</taxon>
    </lineage>
</organism>
<keyword evidence="3" id="KW-1185">Reference proteome</keyword>
<evidence type="ECO:0000313" key="3">
    <source>
        <dbReference type="Proteomes" id="UP000827092"/>
    </source>
</evidence>